<name>A0A8X7CIW8_9ARAC</name>
<evidence type="ECO:0000313" key="1">
    <source>
        <dbReference type="EMBL" id="GFY74749.1"/>
    </source>
</evidence>
<keyword evidence="2" id="KW-1185">Reference proteome</keyword>
<protein>
    <submittedName>
        <fullName evidence="1">Uncharacterized protein</fullName>
    </submittedName>
</protein>
<evidence type="ECO:0000313" key="2">
    <source>
        <dbReference type="Proteomes" id="UP000886998"/>
    </source>
</evidence>
<dbReference type="EMBL" id="BMAV01020933">
    <property type="protein sequence ID" value="GFY74749.1"/>
    <property type="molecule type" value="Genomic_DNA"/>
</dbReference>
<dbReference type="AlphaFoldDB" id="A0A8X7CIW8"/>
<sequence length="69" mass="7627">MSEHLVKLQIFTNASFKGFDAVLDQSLAPSVPSLKAFPLGLGKARACGSIKWEFRSTPKFIKPKHLLLN</sequence>
<dbReference type="Proteomes" id="UP000886998">
    <property type="component" value="Unassembled WGS sequence"/>
</dbReference>
<gene>
    <name evidence="1" type="ORF">TNIN_354731</name>
</gene>
<accession>A0A8X7CIW8</accession>
<reference evidence="1" key="1">
    <citation type="submission" date="2020-08" db="EMBL/GenBank/DDBJ databases">
        <title>Multicomponent nature underlies the extraordinary mechanical properties of spider dragline silk.</title>
        <authorList>
            <person name="Kono N."/>
            <person name="Nakamura H."/>
            <person name="Mori M."/>
            <person name="Yoshida Y."/>
            <person name="Ohtoshi R."/>
            <person name="Malay A.D."/>
            <person name="Moran D.A.P."/>
            <person name="Tomita M."/>
            <person name="Numata K."/>
            <person name="Arakawa K."/>
        </authorList>
    </citation>
    <scope>NUCLEOTIDE SEQUENCE</scope>
</reference>
<organism evidence="1 2">
    <name type="scientific">Trichonephila inaurata madagascariensis</name>
    <dbReference type="NCBI Taxonomy" id="2747483"/>
    <lineage>
        <taxon>Eukaryota</taxon>
        <taxon>Metazoa</taxon>
        <taxon>Ecdysozoa</taxon>
        <taxon>Arthropoda</taxon>
        <taxon>Chelicerata</taxon>
        <taxon>Arachnida</taxon>
        <taxon>Araneae</taxon>
        <taxon>Araneomorphae</taxon>
        <taxon>Entelegynae</taxon>
        <taxon>Araneoidea</taxon>
        <taxon>Nephilidae</taxon>
        <taxon>Trichonephila</taxon>
        <taxon>Trichonephila inaurata</taxon>
    </lineage>
</organism>
<proteinExistence type="predicted"/>
<comment type="caution">
    <text evidence="1">The sequence shown here is derived from an EMBL/GenBank/DDBJ whole genome shotgun (WGS) entry which is preliminary data.</text>
</comment>